<dbReference type="FunFam" id="1.25.40.10:FF:000052">
    <property type="entry name" value="Aryl-hydrocarbon-interacting protein-like 1"/>
    <property type="match status" value="1"/>
</dbReference>
<dbReference type="InterPro" id="IPR029000">
    <property type="entry name" value="Cyclophilin-like_dom_sf"/>
</dbReference>
<dbReference type="InterPro" id="IPR011990">
    <property type="entry name" value="TPR-like_helical_dom_sf"/>
</dbReference>
<dbReference type="SUPFAM" id="SSF50891">
    <property type="entry name" value="Cyclophilin-like"/>
    <property type="match status" value="1"/>
</dbReference>
<evidence type="ECO:0000256" key="1">
    <source>
        <dbReference type="ARBA" id="ARBA00022737"/>
    </source>
</evidence>
<sequence length="211" mass="24062">MSVEEKIQAALDEKEKGNDAFKKKNLIEATAAYKEGLCYLEHSEQWTEQQQIQKTSVEVSLRLNLSNCYLKTGEFAQAIDEASAALKLDEKNSKAWYRRGVARAAFGFLDEAKADLSSAARLDPRNVEIRNELKKCKEKLEEVRKKEKSTFGAIFTKGTLYDEKAGVRNLDRCPRVYMDIRVGDKEPKRLVIALYQDTVPRTVENFKSLCV</sequence>
<dbReference type="VEuPathDB" id="ToxoDB:EAH_00050220"/>
<dbReference type="Proteomes" id="UP000018050">
    <property type="component" value="Unassembled WGS sequence"/>
</dbReference>
<keyword evidence="4" id="KW-0413">Isomerase</keyword>
<evidence type="ECO:0000313" key="4">
    <source>
        <dbReference type="EMBL" id="CDI80265.1"/>
    </source>
</evidence>
<evidence type="ECO:0000256" key="3">
    <source>
        <dbReference type="PROSITE-ProRule" id="PRU00339"/>
    </source>
</evidence>
<protein>
    <submittedName>
        <fullName evidence="4">Peptidyl-prolyl isomerase, putative</fullName>
    </submittedName>
</protein>
<feature type="repeat" description="TPR" evidence="3">
    <location>
        <begin position="93"/>
        <end position="126"/>
    </location>
</feature>
<dbReference type="Gene3D" id="2.40.100.10">
    <property type="entry name" value="Cyclophilin-like"/>
    <property type="match status" value="1"/>
</dbReference>
<proteinExistence type="predicted"/>
<dbReference type="GO" id="GO:0016853">
    <property type="term" value="F:isomerase activity"/>
    <property type="evidence" value="ECO:0007669"/>
    <property type="project" value="UniProtKB-KW"/>
</dbReference>
<dbReference type="InterPro" id="IPR019734">
    <property type="entry name" value="TPR_rpt"/>
</dbReference>
<dbReference type="OMA" id="NNMASEE"/>
<dbReference type="AlphaFoldDB" id="U6GJC7"/>
<evidence type="ECO:0000313" key="5">
    <source>
        <dbReference type="Proteomes" id="UP000018050"/>
    </source>
</evidence>
<accession>U6GJC7</accession>
<dbReference type="Gene3D" id="1.25.40.10">
    <property type="entry name" value="Tetratricopeptide repeat domain"/>
    <property type="match status" value="1"/>
</dbReference>
<dbReference type="SUPFAM" id="SSF48452">
    <property type="entry name" value="TPR-like"/>
    <property type="match status" value="1"/>
</dbReference>
<dbReference type="OrthoDB" id="354341at2759"/>
<dbReference type="GeneID" id="25273092"/>
<evidence type="ECO:0000256" key="2">
    <source>
        <dbReference type="ARBA" id="ARBA00022803"/>
    </source>
</evidence>
<organism evidence="4 5">
    <name type="scientific">Eimeria acervulina</name>
    <name type="common">Coccidian parasite</name>
    <dbReference type="NCBI Taxonomy" id="5801"/>
    <lineage>
        <taxon>Eukaryota</taxon>
        <taxon>Sar</taxon>
        <taxon>Alveolata</taxon>
        <taxon>Apicomplexa</taxon>
        <taxon>Conoidasida</taxon>
        <taxon>Coccidia</taxon>
        <taxon>Eucoccidiorida</taxon>
        <taxon>Eimeriorina</taxon>
        <taxon>Eimeriidae</taxon>
        <taxon>Eimeria</taxon>
    </lineage>
</organism>
<dbReference type="InterPro" id="IPR039663">
    <property type="entry name" value="AIP/AIPL1/TTC9"/>
</dbReference>
<keyword evidence="1" id="KW-0677">Repeat</keyword>
<keyword evidence="2 3" id="KW-0802">TPR repeat</keyword>
<feature type="non-terminal residue" evidence="4">
    <location>
        <position position="211"/>
    </location>
</feature>
<dbReference type="SMART" id="SM00028">
    <property type="entry name" value="TPR"/>
    <property type="match status" value="2"/>
</dbReference>
<feature type="repeat" description="TPR" evidence="3">
    <location>
        <begin position="59"/>
        <end position="92"/>
    </location>
</feature>
<keyword evidence="5" id="KW-1185">Reference proteome</keyword>
<reference evidence="4" key="1">
    <citation type="submission" date="2013-10" db="EMBL/GenBank/DDBJ databases">
        <title>Genomic analysis of the causative agents of coccidiosis in chickens.</title>
        <authorList>
            <person name="Reid A.J."/>
            <person name="Blake D."/>
            <person name="Billington K."/>
            <person name="Browne H."/>
            <person name="Dunn M."/>
            <person name="Hung S."/>
            <person name="Kawahara F."/>
            <person name="Miranda-Saavedra D."/>
            <person name="Mourier T."/>
            <person name="Nagra H."/>
            <person name="Otto T.D."/>
            <person name="Rawlings N."/>
            <person name="Sanchez A."/>
            <person name="Sanders M."/>
            <person name="Subramaniam C."/>
            <person name="Tay Y."/>
            <person name="Dear P."/>
            <person name="Doerig C."/>
            <person name="Gruber A."/>
            <person name="Parkinson J."/>
            <person name="Shirley M."/>
            <person name="Wan K.L."/>
            <person name="Berriman M."/>
            <person name="Tomley F."/>
            <person name="Pain A."/>
        </authorList>
    </citation>
    <scope>NUCLEOTIDE SEQUENCE</scope>
    <source>
        <strain evidence="4">Houghton</strain>
    </source>
</reference>
<dbReference type="PANTHER" id="PTHR11242">
    <property type="entry name" value="ARYL HYDROCARBON RECEPTOR INTERACTING PROTEIN RELATED"/>
    <property type="match status" value="1"/>
</dbReference>
<dbReference type="EMBL" id="HG671170">
    <property type="protein sequence ID" value="CDI80265.1"/>
    <property type="molecule type" value="Genomic_DNA"/>
</dbReference>
<dbReference type="RefSeq" id="XP_013249752.1">
    <property type="nucleotide sequence ID" value="XM_013394298.1"/>
</dbReference>
<dbReference type="Pfam" id="PF13181">
    <property type="entry name" value="TPR_8"/>
    <property type="match status" value="1"/>
</dbReference>
<dbReference type="PROSITE" id="PS50005">
    <property type="entry name" value="TPR"/>
    <property type="match status" value="2"/>
</dbReference>
<name>U6GJC7_EIMAC</name>
<reference evidence="4" key="2">
    <citation type="submission" date="2013-10" db="EMBL/GenBank/DDBJ databases">
        <authorList>
            <person name="Aslett M."/>
        </authorList>
    </citation>
    <scope>NUCLEOTIDE SEQUENCE</scope>
    <source>
        <strain evidence="4">Houghton</strain>
    </source>
</reference>
<dbReference type="PANTHER" id="PTHR11242:SF0">
    <property type="entry name" value="TPR_REGION DOMAIN-CONTAINING PROTEIN"/>
    <property type="match status" value="1"/>
</dbReference>
<gene>
    <name evidence="4" type="ORF">EAH_00050220</name>
</gene>